<feature type="compositionally biased region" description="Polar residues" evidence="5">
    <location>
        <begin position="203"/>
        <end position="217"/>
    </location>
</feature>
<feature type="compositionally biased region" description="Low complexity" evidence="5">
    <location>
        <begin position="41"/>
        <end position="53"/>
    </location>
</feature>
<feature type="region of interest" description="Disordered" evidence="5">
    <location>
        <begin position="359"/>
        <end position="398"/>
    </location>
</feature>
<accession>A0AAN5ICI6</accession>
<evidence type="ECO:0000256" key="4">
    <source>
        <dbReference type="ARBA" id="ARBA00026030"/>
    </source>
</evidence>
<dbReference type="PANTHER" id="PTHR31952:SF1">
    <property type="entry name" value="CB1 CANNABINOID RECEPTOR-INTERACTING PROTEIN 1"/>
    <property type="match status" value="1"/>
</dbReference>
<feature type="compositionally biased region" description="Low complexity" evidence="5">
    <location>
        <begin position="148"/>
        <end position="202"/>
    </location>
</feature>
<evidence type="ECO:0000256" key="1">
    <source>
        <dbReference type="ARBA" id="ARBA00003884"/>
    </source>
</evidence>
<proteinExistence type="inferred from homology"/>
<dbReference type="Pfam" id="PF06394">
    <property type="entry name" value="Pepsin-I3"/>
    <property type="match status" value="1"/>
</dbReference>
<evidence type="ECO:0000256" key="2">
    <source>
        <dbReference type="ARBA" id="ARBA00007288"/>
    </source>
</evidence>
<feature type="compositionally biased region" description="Polar residues" evidence="5">
    <location>
        <begin position="54"/>
        <end position="64"/>
    </location>
</feature>
<evidence type="ECO:0000256" key="3">
    <source>
        <dbReference type="ARBA" id="ARBA00015651"/>
    </source>
</evidence>
<comment type="subunit">
    <text evidence="4">Interacts with the cannabinoid receptor CNR1 (via C-terminus). Does not interact with cannabinoid receptor CNR2.</text>
</comment>
<dbReference type="PANTHER" id="PTHR31952">
    <property type="entry name" value="CB1 CANNABINOID RECEPTOR-INTERACTING PROTEIN 1"/>
    <property type="match status" value="1"/>
</dbReference>
<dbReference type="InterPro" id="IPR010480">
    <property type="entry name" value="Pepsin-I3"/>
</dbReference>
<evidence type="ECO:0000313" key="7">
    <source>
        <dbReference type="EMBL" id="GMR59145.1"/>
    </source>
</evidence>
<dbReference type="EMBL" id="BTRK01000006">
    <property type="protein sequence ID" value="GMR59145.1"/>
    <property type="molecule type" value="Genomic_DNA"/>
</dbReference>
<protein>
    <recommendedName>
        <fullName evidence="3">CB1 cannabinoid receptor-interacting protein 1</fullName>
    </recommendedName>
</protein>
<dbReference type="GO" id="GO:0031718">
    <property type="term" value="F:type 1 cannabinoid receptor binding"/>
    <property type="evidence" value="ECO:0007669"/>
    <property type="project" value="TreeGrafter"/>
</dbReference>
<name>A0AAN5ICI6_9BILA</name>
<comment type="function">
    <text evidence="1">Suppresses cannabinoid receptor CNR1-mediated tonic inhibition of voltage-gated calcium channels.</text>
</comment>
<comment type="similarity">
    <text evidence="2">Belongs to the CNRIP family.</text>
</comment>
<dbReference type="Proteomes" id="UP001328107">
    <property type="component" value="Unassembled WGS sequence"/>
</dbReference>
<feature type="domain" description="Pepsin inhibitor-3-like repeated" evidence="6">
    <location>
        <begin position="222"/>
        <end position="280"/>
    </location>
</feature>
<evidence type="ECO:0000256" key="5">
    <source>
        <dbReference type="SAM" id="MobiDB-lite"/>
    </source>
</evidence>
<dbReference type="GO" id="GO:0005886">
    <property type="term" value="C:plasma membrane"/>
    <property type="evidence" value="ECO:0007669"/>
    <property type="project" value="TreeGrafter"/>
</dbReference>
<organism evidence="7 8">
    <name type="scientific">Pristionchus mayeri</name>
    <dbReference type="NCBI Taxonomy" id="1317129"/>
    <lineage>
        <taxon>Eukaryota</taxon>
        <taxon>Metazoa</taxon>
        <taxon>Ecdysozoa</taxon>
        <taxon>Nematoda</taxon>
        <taxon>Chromadorea</taxon>
        <taxon>Rhabditida</taxon>
        <taxon>Rhabditina</taxon>
        <taxon>Diplogasteromorpha</taxon>
        <taxon>Diplogasteroidea</taxon>
        <taxon>Neodiplogasteridae</taxon>
        <taxon>Pristionchus</taxon>
    </lineage>
</organism>
<gene>
    <name evidence="7" type="ORF">PMAYCL1PPCAC_29340</name>
</gene>
<dbReference type="InterPro" id="IPR029204">
    <property type="entry name" value="CNRIP1"/>
</dbReference>
<feature type="compositionally biased region" description="Low complexity" evidence="5">
    <location>
        <begin position="65"/>
        <end position="79"/>
    </location>
</feature>
<dbReference type="AlphaFoldDB" id="A0AAN5ICI6"/>
<comment type="caution">
    <text evidence="7">The sequence shown here is derived from an EMBL/GenBank/DDBJ whole genome shotgun (WGS) entry which is preliminary data.</text>
</comment>
<evidence type="ECO:0000313" key="8">
    <source>
        <dbReference type="Proteomes" id="UP001328107"/>
    </source>
</evidence>
<sequence length="398" mass="44925">MILLLLLPAVVSSQDSQYGQYQNGQFVQSTQYTMSGSTSASQPQYNPSNQQQNLYGSSNGQSTPNQNQFGTNQQFQTSQYSTSPPLQYNQPAQQIPMGQNSQYDQYGRPMNQQGSNAQFDQSQQSNGPSEPIYDADGNVINGYAHPAQNNQNGQFQSSSQSPNENQYSNQFNQNQTPNQFNQNQTPNQFNQNQQYQNTQNQNGQEWTQNPNGVSNRNSAQLTQYSFNNGQCVYQNGQVFENGVSRPLNQTEQQQLVQFEQSLTQYGRALSASMGSFVQALLSWNPQSQSFPSLSSSSPQIPSLPCFCSQSSCQAGQVNSQYSQQFIGPLQTNSPQFDENNNQYQTQPIQNQQANQYQTNQYQPPNNQFQNSQFQNSNNQYQNQPNQNSQFQSNQYGRR</sequence>
<evidence type="ECO:0000259" key="6">
    <source>
        <dbReference type="Pfam" id="PF06394"/>
    </source>
</evidence>
<keyword evidence="8" id="KW-1185">Reference proteome</keyword>
<reference evidence="8" key="1">
    <citation type="submission" date="2022-10" db="EMBL/GenBank/DDBJ databases">
        <title>Genome assembly of Pristionchus species.</title>
        <authorList>
            <person name="Yoshida K."/>
            <person name="Sommer R.J."/>
        </authorList>
    </citation>
    <scope>NUCLEOTIDE SEQUENCE [LARGE SCALE GENOMIC DNA]</scope>
    <source>
        <strain evidence="8">RS5460</strain>
    </source>
</reference>
<feature type="region of interest" description="Disordered" evidence="5">
    <location>
        <begin position="35"/>
        <end position="217"/>
    </location>
</feature>
<feature type="compositionally biased region" description="Polar residues" evidence="5">
    <location>
        <begin position="80"/>
        <end position="128"/>
    </location>
</feature>